<dbReference type="OrthoDB" id="1259074at2"/>
<feature type="transmembrane region" description="Helical" evidence="1">
    <location>
        <begin position="18"/>
        <end position="37"/>
    </location>
</feature>
<evidence type="ECO:0000256" key="1">
    <source>
        <dbReference type="SAM" id="Phobius"/>
    </source>
</evidence>
<sequence>METIIITERKKSIITDSILLTVFCVVPLFFLIRWLFLVDEGRIFIVFLIIVTLFLPVVTISGYIWDVKQKIILSEGGIQLCYGRNFVDIMHFEGGFSIPAAHETPWSNVTGFHIDAYERQEPTEGGGYSTTIKYSLIVKIKNKDRSDGDFVKFSPDYYGISLGKFEEHPNAILAICEEYQKNIKREESDVK</sequence>
<evidence type="ECO:0000313" key="2">
    <source>
        <dbReference type="EMBL" id="SFM99687.1"/>
    </source>
</evidence>
<keyword evidence="1" id="KW-0812">Transmembrane</keyword>
<dbReference type="AlphaFoldDB" id="A0A1I4VEN4"/>
<proteinExistence type="predicted"/>
<organism evidence="2 3">
    <name type="scientific">Chryseobacterium oleae</name>
    <dbReference type="NCBI Taxonomy" id="491207"/>
    <lineage>
        <taxon>Bacteria</taxon>
        <taxon>Pseudomonadati</taxon>
        <taxon>Bacteroidota</taxon>
        <taxon>Flavobacteriia</taxon>
        <taxon>Flavobacteriales</taxon>
        <taxon>Weeksellaceae</taxon>
        <taxon>Chryseobacterium group</taxon>
        <taxon>Chryseobacterium</taxon>
    </lineage>
</organism>
<feature type="transmembrane region" description="Helical" evidence="1">
    <location>
        <begin position="43"/>
        <end position="65"/>
    </location>
</feature>
<evidence type="ECO:0000313" key="3">
    <source>
        <dbReference type="Proteomes" id="UP000198769"/>
    </source>
</evidence>
<keyword evidence="1" id="KW-1133">Transmembrane helix</keyword>
<keyword evidence="1" id="KW-0472">Membrane</keyword>
<name>A0A1I4VEN4_CHROL</name>
<accession>A0A1I4VEN4</accession>
<protein>
    <submittedName>
        <fullName evidence="2">Uncharacterized protein</fullName>
    </submittedName>
</protein>
<keyword evidence="3" id="KW-1185">Reference proteome</keyword>
<dbReference type="Proteomes" id="UP000198769">
    <property type="component" value="Unassembled WGS sequence"/>
</dbReference>
<reference evidence="3" key="1">
    <citation type="submission" date="2016-10" db="EMBL/GenBank/DDBJ databases">
        <authorList>
            <person name="Varghese N."/>
            <person name="Submissions S."/>
        </authorList>
    </citation>
    <scope>NUCLEOTIDE SEQUENCE [LARGE SCALE GENOMIC DNA]</scope>
    <source>
        <strain evidence="3">DSM 25575</strain>
    </source>
</reference>
<gene>
    <name evidence="2" type="ORF">SAMN05421594_0222</name>
</gene>
<dbReference type="RefSeq" id="WP_090022038.1">
    <property type="nucleotide sequence ID" value="NZ_FOVD01000001.1"/>
</dbReference>
<dbReference type="EMBL" id="FOVD01000001">
    <property type="protein sequence ID" value="SFM99687.1"/>
    <property type="molecule type" value="Genomic_DNA"/>
</dbReference>